<dbReference type="Pfam" id="PF00672">
    <property type="entry name" value="HAMP"/>
    <property type="match status" value="1"/>
</dbReference>
<evidence type="ECO:0000259" key="13">
    <source>
        <dbReference type="PROSITE" id="PS50109"/>
    </source>
</evidence>
<dbReference type="SMART" id="SM00387">
    <property type="entry name" value="HATPase_c"/>
    <property type="match status" value="1"/>
</dbReference>
<dbReference type="OrthoDB" id="9805486at2"/>
<dbReference type="InterPro" id="IPR036097">
    <property type="entry name" value="HisK_dim/P_sf"/>
</dbReference>
<feature type="transmembrane region" description="Helical" evidence="12">
    <location>
        <begin position="293"/>
        <end position="310"/>
    </location>
</feature>
<dbReference type="PROSITE" id="PS50109">
    <property type="entry name" value="HIS_KIN"/>
    <property type="match status" value="1"/>
</dbReference>
<evidence type="ECO:0000256" key="4">
    <source>
        <dbReference type="ARBA" id="ARBA00012438"/>
    </source>
</evidence>
<dbReference type="InterPro" id="IPR004358">
    <property type="entry name" value="Sig_transdc_His_kin-like_C"/>
</dbReference>
<dbReference type="InterPro" id="IPR003594">
    <property type="entry name" value="HATPase_dom"/>
</dbReference>
<dbReference type="InterPro" id="IPR001789">
    <property type="entry name" value="Sig_transdc_resp-reg_receiver"/>
</dbReference>
<dbReference type="Pfam" id="PF02518">
    <property type="entry name" value="HATPase_c"/>
    <property type="match status" value="1"/>
</dbReference>
<evidence type="ECO:0000256" key="6">
    <source>
        <dbReference type="ARBA" id="ARBA00022679"/>
    </source>
</evidence>
<evidence type="ECO:0000256" key="5">
    <source>
        <dbReference type="ARBA" id="ARBA00022553"/>
    </source>
</evidence>
<evidence type="ECO:0000256" key="7">
    <source>
        <dbReference type="ARBA" id="ARBA00022777"/>
    </source>
</evidence>
<dbReference type="PRINTS" id="PR00344">
    <property type="entry name" value="BCTRLSENSOR"/>
</dbReference>
<sequence length="901" mass="99921">MRIGTKLYCGFGLIVLLIVVVALFLLQMFDGLNQNTMQMVNQRYEKVRQISAFRYELNHWSRELRSLPVQADQAALTEQLNIAEASRLTALVALDSIDKSAADEGDRQRMVKIKSIVFNYDQLGEAVVRAATAGGSPEQVQPLLFEAAQVRSDIIRELDHMQNEEEAAIKKEMGHLQTIYRNAVNIIYGYIVVGVLLAVGITYWVIEGITGNLNKVTTVLSNAVNSNLDYLPRLHVSTKDEVGEIAAAFNKMADVLDTHAELEQEQNWLNLNIADIATMCQGKVDFKSLAQAFLPKIATIVGASYGIFYLKQQRNGEQYLLKLSAYAGAESGERCFRFGDGLAGQCAVSRKLMVINEVPDDYMKITSGLGQAPPRSIILLPIEFENQLWGVLELASFSPLGRLEQKLLLEAVNSVGITLSIIHSRVQVENLLEESQALAQELQEQSEELQTQQEELNAQQEELIAINEQLEQQYSQSEIKSRELEKAKATLEKHAKQLTQSSKYKSEFLANMSHELRTPLNSLLILAQILAENKVGNLTERQVEYANTICSSGHDLLNLINDILDLSKIESGRMEVNLSEVKPQEVCLHLTNQFKLMAGRKGIEFTTKINPDTPAVIHTDEQRLRQVLKNLLSNAFKFTETGSVTLEFSKAPASVTVSARDDLAVEHIVAIAVQDTGIGIPDDKQDIIFKAFRQADGTTSRKYGGTGLGLTISRDIANLLGGYIEVRSVLGQGSTFILYVPSYVKSSAGEAVQQASATLSAGYLPATVEGNSDQELLAGKKILIVDDDMRNLFALTSALENQQMKVLIAENGKEGIAVLQQHSDVDLILMDVMMPEMDGFTALRQIRQFPEFKDLPVIALTAKAMTTDREQCLQAGASDYISKPVNLEQLISLMRVWLYDR</sequence>
<dbReference type="InterPro" id="IPR005467">
    <property type="entry name" value="His_kinase_dom"/>
</dbReference>
<feature type="coiled-coil region" evidence="11">
    <location>
        <begin position="425"/>
        <end position="501"/>
    </location>
</feature>
<dbReference type="Proteomes" id="UP000214880">
    <property type="component" value="Unassembled WGS sequence"/>
</dbReference>
<dbReference type="Pfam" id="PF13185">
    <property type="entry name" value="GAF_2"/>
    <property type="match status" value="1"/>
</dbReference>
<keyword evidence="7 16" id="KW-0418">Kinase</keyword>
<reference evidence="16 17" key="1">
    <citation type="submission" date="2016-10" db="EMBL/GenBank/DDBJ databases">
        <authorList>
            <person name="de Groot N.N."/>
        </authorList>
    </citation>
    <scope>NUCLEOTIDE SEQUENCE [LARGE SCALE GENOMIC DNA]</scope>
    <source>
        <strain evidence="16 17">DSM 1736</strain>
    </source>
</reference>
<dbReference type="InterPro" id="IPR003661">
    <property type="entry name" value="HisK_dim/P_dom"/>
</dbReference>
<dbReference type="InterPro" id="IPR011006">
    <property type="entry name" value="CheY-like_superfamily"/>
</dbReference>
<dbReference type="GO" id="GO:0000155">
    <property type="term" value="F:phosphorelay sensor kinase activity"/>
    <property type="evidence" value="ECO:0007669"/>
    <property type="project" value="InterPro"/>
</dbReference>
<comment type="catalytic activity">
    <reaction evidence="1">
        <text>ATP + protein L-histidine = ADP + protein N-phospho-L-histidine.</text>
        <dbReference type="EC" id="2.7.13.3"/>
    </reaction>
</comment>
<dbReference type="Pfam" id="PF00512">
    <property type="entry name" value="HisKA"/>
    <property type="match status" value="1"/>
</dbReference>
<dbReference type="GO" id="GO:0016020">
    <property type="term" value="C:membrane"/>
    <property type="evidence" value="ECO:0007669"/>
    <property type="project" value="UniProtKB-SubCell"/>
</dbReference>
<evidence type="ECO:0000256" key="8">
    <source>
        <dbReference type="ARBA" id="ARBA00023012"/>
    </source>
</evidence>
<dbReference type="AlphaFoldDB" id="A0A1G9YB49"/>
<keyword evidence="5 10" id="KW-0597">Phosphoprotein</keyword>
<dbReference type="PROSITE" id="PS50110">
    <property type="entry name" value="RESPONSE_REGULATORY"/>
    <property type="match status" value="1"/>
</dbReference>
<feature type="domain" description="Response regulatory" evidence="14">
    <location>
        <begin position="781"/>
        <end position="898"/>
    </location>
</feature>
<dbReference type="PANTHER" id="PTHR45339:SF1">
    <property type="entry name" value="HYBRID SIGNAL TRANSDUCTION HISTIDINE KINASE J"/>
    <property type="match status" value="1"/>
</dbReference>
<dbReference type="RefSeq" id="WP_092074617.1">
    <property type="nucleotide sequence ID" value="NZ_FNHB01000011.1"/>
</dbReference>
<dbReference type="Pfam" id="PF00072">
    <property type="entry name" value="Response_reg"/>
    <property type="match status" value="1"/>
</dbReference>
<evidence type="ECO:0000313" key="17">
    <source>
        <dbReference type="Proteomes" id="UP000214880"/>
    </source>
</evidence>
<protein>
    <recommendedName>
        <fullName evidence="9">Circadian input-output histidine kinase CikA</fullName>
        <ecNumber evidence="4">2.7.13.3</ecNumber>
    </recommendedName>
</protein>
<accession>A0A1G9YB49</accession>
<dbReference type="EC" id="2.7.13.3" evidence="4"/>
<dbReference type="PROSITE" id="PS50885">
    <property type="entry name" value="HAMP"/>
    <property type="match status" value="1"/>
</dbReference>
<dbReference type="EMBL" id="FNHB01000011">
    <property type="protein sequence ID" value="SDN05633.1"/>
    <property type="molecule type" value="Genomic_DNA"/>
</dbReference>
<keyword evidence="8" id="KW-0902">Two-component regulatory system</keyword>
<keyword evidence="11" id="KW-0175">Coiled coil</keyword>
<dbReference type="SMART" id="SM00304">
    <property type="entry name" value="HAMP"/>
    <property type="match status" value="1"/>
</dbReference>
<organism evidence="16 17">
    <name type="scientific">Dendrosporobacter quercicolus</name>
    <dbReference type="NCBI Taxonomy" id="146817"/>
    <lineage>
        <taxon>Bacteria</taxon>
        <taxon>Bacillati</taxon>
        <taxon>Bacillota</taxon>
        <taxon>Negativicutes</taxon>
        <taxon>Selenomonadales</taxon>
        <taxon>Sporomusaceae</taxon>
        <taxon>Dendrosporobacter</taxon>
    </lineage>
</organism>
<keyword evidence="12" id="KW-1133">Transmembrane helix</keyword>
<dbReference type="CDD" id="cd06225">
    <property type="entry name" value="HAMP"/>
    <property type="match status" value="1"/>
</dbReference>
<dbReference type="SMART" id="SM00388">
    <property type="entry name" value="HisKA"/>
    <property type="match status" value="1"/>
</dbReference>
<dbReference type="Pfam" id="PF12729">
    <property type="entry name" value="4HB_MCP_1"/>
    <property type="match status" value="1"/>
</dbReference>
<name>A0A1G9YB49_9FIRM</name>
<proteinExistence type="inferred from homology"/>
<dbReference type="STRING" id="146817.SAMN04488502_11125"/>
<dbReference type="Gene3D" id="1.10.287.130">
    <property type="match status" value="1"/>
</dbReference>
<dbReference type="InterPro" id="IPR024478">
    <property type="entry name" value="HlyB_4HB_MCP"/>
</dbReference>
<dbReference type="CDD" id="cd16922">
    <property type="entry name" value="HATPase_EvgS-ArcB-TorS-like"/>
    <property type="match status" value="1"/>
</dbReference>
<feature type="domain" description="Histidine kinase" evidence="13">
    <location>
        <begin position="511"/>
        <end position="744"/>
    </location>
</feature>
<dbReference type="SUPFAM" id="SSF47384">
    <property type="entry name" value="Homodimeric domain of signal transducing histidine kinase"/>
    <property type="match status" value="1"/>
</dbReference>
<keyword evidence="12" id="KW-0472">Membrane</keyword>
<evidence type="ECO:0000256" key="1">
    <source>
        <dbReference type="ARBA" id="ARBA00000085"/>
    </source>
</evidence>
<dbReference type="Gene3D" id="6.10.340.10">
    <property type="match status" value="1"/>
</dbReference>
<evidence type="ECO:0000256" key="9">
    <source>
        <dbReference type="ARBA" id="ARBA00074306"/>
    </source>
</evidence>
<comment type="similarity">
    <text evidence="3">In the N-terminal section; belongs to the phytochrome family.</text>
</comment>
<evidence type="ECO:0000256" key="12">
    <source>
        <dbReference type="SAM" id="Phobius"/>
    </source>
</evidence>
<dbReference type="FunFam" id="3.30.565.10:FF:000010">
    <property type="entry name" value="Sensor histidine kinase RcsC"/>
    <property type="match status" value="1"/>
</dbReference>
<keyword evidence="12" id="KW-0812">Transmembrane</keyword>
<dbReference type="Gene3D" id="3.30.565.10">
    <property type="entry name" value="Histidine kinase-like ATPase, C-terminal domain"/>
    <property type="match status" value="1"/>
</dbReference>
<keyword evidence="6" id="KW-0808">Transferase</keyword>
<evidence type="ECO:0000259" key="15">
    <source>
        <dbReference type="PROSITE" id="PS50885"/>
    </source>
</evidence>
<evidence type="ECO:0000313" key="16">
    <source>
        <dbReference type="EMBL" id="SDN05633.1"/>
    </source>
</evidence>
<feature type="transmembrane region" description="Helical" evidence="12">
    <location>
        <begin position="187"/>
        <end position="206"/>
    </location>
</feature>
<dbReference type="CDD" id="cd17546">
    <property type="entry name" value="REC_hyHK_CKI1_RcsC-like"/>
    <property type="match status" value="1"/>
</dbReference>
<dbReference type="SUPFAM" id="SSF55781">
    <property type="entry name" value="GAF domain-like"/>
    <property type="match status" value="1"/>
</dbReference>
<feature type="modified residue" description="4-aspartylphosphate" evidence="10">
    <location>
        <position position="831"/>
    </location>
</feature>
<comment type="subcellular location">
    <subcellularLocation>
        <location evidence="2">Membrane</location>
    </subcellularLocation>
</comment>
<dbReference type="InterPro" id="IPR003660">
    <property type="entry name" value="HAMP_dom"/>
</dbReference>
<evidence type="ECO:0000256" key="2">
    <source>
        <dbReference type="ARBA" id="ARBA00004370"/>
    </source>
</evidence>
<dbReference type="Gene3D" id="3.30.450.40">
    <property type="match status" value="1"/>
</dbReference>
<evidence type="ECO:0000256" key="10">
    <source>
        <dbReference type="PROSITE-ProRule" id="PRU00169"/>
    </source>
</evidence>
<dbReference type="Gene3D" id="3.40.50.2300">
    <property type="match status" value="1"/>
</dbReference>
<dbReference type="SUPFAM" id="SSF52172">
    <property type="entry name" value="CheY-like"/>
    <property type="match status" value="1"/>
</dbReference>
<dbReference type="SMART" id="SM00448">
    <property type="entry name" value="REC"/>
    <property type="match status" value="1"/>
</dbReference>
<dbReference type="SMART" id="SM00065">
    <property type="entry name" value="GAF"/>
    <property type="match status" value="1"/>
</dbReference>
<evidence type="ECO:0000256" key="11">
    <source>
        <dbReference type="SAM" id="Coils"/>
    </source>
</evidence>
<gene>
    <name evidence="16" type="ORF">SAMN04488502_11125</name>
</gene>
<keyword evidence="17" id="KW-1185">Reference proteome</keyword>
<dbReference type="PANTHER" id="PTHR45339">
    <property type="entry name" value="HYBRID SIGNAL TRANSDUCTION HISTIDINE KINASE J"/>
    <property type="match status" value="1"/>
</dbReference>
<dbReference type="InterPro" id="IPR029016">
    <property type="entry name" value="GAF-like_dom_sf"/>
</dbReference>
<feature type="domain" description="HAMP" evidence="15">
    <location>
        <begin position="207"/>
        <end position="261"/>
    </location>
</feature>
<dbReference type="SUPFAM" id="SSF55874">
    <property type="entry name" value="ATPase domain of HSP90 chaperone/DNA topoisomerase II/histidine kinase"/>
    <property type="match status" value="1"/>
</dbReference>
<dbReference type="InterPro" id="IPR036890">
    <property type="entry name" value="HATPase_C_sf"/>
</dbReference>
<feature type="transmembrane region" description="Helical" evidence="12">
    <location>
        <begin position="7"/>
        <end position="29"/>
    </location>
</feature>
<evidence type="ECO:0000259" key="14">
    <source>
        <dbReference type="PROSITE" id="PS50110"/>
    </source>
</evidence>
<dbReference type="InterPro" id="IPR003018">
    <property type="entry name" value="GAF"/>
</dbReference>
<evidence type="ECO:0000256" key="3">
    <source>
        <dbReference type="ARBA" id="ARBA00006402"/>
    </source>
</evidence>
<dbReference type="CDD" id="cd00082">
    <property type="entry name" value="HisKA"/>
    <property type="match status" value="1"/>
</dbReference>